<keyword evidence="2" id="KW-1185">Reference proteome</keyword>
<sequence length="243" mass="27596">MKTTLPAPKEKKPIDHVRPNRTVRPATALKSCKETRCSHDSLDLQLVAGLEHHGGLVGQRAAVGVFIDGQHQADYDQRDTCTTQHILTQVTSTPSFRLLMWLLLMLADTTKECIFHPLCVALVVRGSFKYNGCHIKRQEWTRREQVVEFRGQRDACICAREQFTHKAVVDKHLWKNTDIGNNIDDIGTDRRFDAADVDHFTELLHDGAQLGGRELCVVTQLDTDEVLNHVHDLRPVTWKSIMS</sequence>
<proteinExistence type="predicted"/>
<gene>
    <name evidence="1" type="ORF">EYF80_017035</name>
</gene>
<protein>
    <submittedName>
        <fullName evidence="1">Uncharacterized protein</fullName>
    </submittedName>
</protein>
<dbReference type="EMBL" id="SRLO01000133">
    <property type="protein sequence ID" value="TNN72751.1"/>
    <property type="molecule type" value="Genomic_DNA"/>
</dbReference>
<evidence type="ECO:0000313" key="1">
    <source>
        <dbReference type="EMBL" id="TNN72751.1"/>
    </source>
</evidence>
<dbReference type="Proteomes" id="UP000314294">
    <property type="component" value="Unassembled WGS sequence"/>
</dbReference>
<accession>A0A4Z2I4Q2</accession>
<evidence type="ECO:0000313" key="2">
    <source>
        <dbReference type="Proteomes" id="UP000314294"/>
    </source>
</evidence>
<name>A0A4Z2I4Q2_9TELE</name>
<comment type="caution">
    <text evidence="1">The sequence shown here is derived from an EMBL/GenBank/DDBJ whole genome shotgun (WGS) entry which is preliminary data.</text>
</comment>
<dbReference type="AlphaFoldDB" id="A0A4Z2I4Q2"/>
<reference evidence="1 2" key="1">
    <citation type="submission" date="2019-03" db="EMBL/GenBank/DDBJ databases">
        <title>First draft genome of Liparis tanakae, snailfish: a comprehensive survey of snailfish specific genes.</title>
        <authorList>
            <person name="Kim W."/>
            <person name="Song I."/>
            <person name="Jeong J.-H."/>
            <person name="Kim D."/>
            <person name="Kim S."/>
            <person name="Ryu S."/>
            <person name="Song J.Y."/>
            <person name="Lee S.K."/>
        </authorList>
    </citation>
    <scope>NUCLEOTIDE SEQUENCE [LARGE SCALE GENOMIC DNA]</scope>
    <source>
        <tissue evidence="1">Muscle</tissue>
    </source>
</reference>
<organism evidence="1 2">
    <name type="scientific">Liparis tanakae</name>
    <name type="common">Tanaka's snailfish</name>
    <dbReference type="NCBI Taxonomy" id="230148"/>
    <lineage>
        <taxon>Eukaryota</taxon>
        <taxon>Metazoa</taxon>
        <taxon>Chordata</taxon>
        <taxon>Craniata</taxon>
        <taxon>Vertebrata</taxon>
        <taxon>Euteleostomi</taxon>
        <taxon>Actinopterygii</taxon>
        <taxon>Neopterygii</taxon>
        <taxon>Teleostei</taxon>
        <taxon>Neoteleostei</taxon>
        <taxon>Acanthomorphata</taxon>
        <taxon>Eupercaria</taxon>
        <taxon>Perciformes</taxon>
        <taxon>Cottioidei</taxon>
        <taxon>Cottales</taxon>
        <taxon>Liparidae</taxon>
        <taxon>Liparis</taxon>
    </lineage>
</organism>